<keyword evidence="2" id="KW-1185">Reference proteome</keyword>
<proteinExistence type="predicted"/>
<dbReference type="EMBL" id="BGZK01000212">
    <property type="protein sequence ID" value="GBP28840.1"/>
    <property type="molecule type" value="Genomic_DNA"/>
</dbReference>
<dbReference type="Proteomes" id="UP000299102">
    <property type="component" value="Unassembled WGS sequence"/>
</dbReference>
<dbReference type="AlphaFoldDB" id="A0A4C1URJ8"/>
<comment type="caution">
    <text evidence="1">The sequence shown here is derived from an EMBL/GenBank/DDBJ whole genome shotgun (WGS) entry which is preliminary data.</text>
</comment>
<gene>
    <name evidence="1" type="ORF">EVAR_24516_1</name>
</gene>
<sequence length="90" mass="10342">MHLTFVKTDEVKLHSRVGWIASQKQAARAVCDRANVSPSTAPQVDIEMKARRKSYSERDQDQYRKPDRTVIERRILGPKTSLRMGTESKV</sequence>
<accession>A0A4C1URJ8</accession>
<evidence type="ECO:0000313" key="2">
    <source>
        <dbReference type="Proteomes" id="UP000299102"/>
    </source>
</evidence>
<name>A0A4C1URJ8_EUMVA</name>
<organism evidence="1 2">
    <name type="scientific">Eumeta variegata</name>
    <name type="common">Bagworm moth</name>
    <name type="synonym">Eumeta japonica</name>
    <dbReference type="NCBI Taxonomy" id="151549"/>
    <lineage>
        <taxon>Eukaryota</taxon>
        <taxon>Metazoa</taxon>
        <taxon>Ecdysozoa</taxon>
        <taxon>Arthropoda</taxon>
        <taxon>Hexapoda</taxon>
        <taxon>Insecta</taxon>
        <taxon>Pterygota</taxon>
        <taxon>Neoptera</taxon>
        <taxon>Endopterygota</taxon>
        <taxon>Lepidoptera</taxon>
        <taxon>Glossata</taxon>
        <taxon>Ditrysia</taxon>
        <taxon>Tineoidea</taxon>
        <taxon>Psychidae</taxon>
        <taxon>Oiketicinae</taxon>
        <taxon>Eumeta</taxon>
    </lineage>
</organism>
<evidence type="ECO:0000313" key="1">
    <source>
        <dbReference type="EMBL" id="GBP28840.1"/>
    </source>
</evidence>
<reference evidence="1 2" key="1">
    <citation type="journal article" date="2019" name="Commun. Biol.">
        <title>The bagworm genome reveals a unique fibroin gene that provides high tensile strength.</title>
        <authorList>
            <person name="Kono N."/>
            <person name="Nakamura H."/>
            <person name="Ohtoshi R."/>
            <person name="Tomita M."/>
            <person name="Numata K."/>
            <person name="Arakawa K."/>
        </authorList>
    </citation>
    <scope>NUCLEOTIDE SEQUENCE [LARGE SCALE GENOMIC DNA]</scope>
</reference>
<protein>
    <submittedName>
        <fullName evidence="1">Uncharacterized protein</fullName>
    </submittedName>
</protein>